<comment type="caution">
    <text evidence="1">The sequence shown here is derived from an EMBL/GenBank/DDBJ whole genome shotgun (WGS) entry which is preliminary data.</text>
</comment>
<reference evidence="1 2" key="2">
    <citation type="journal article" date="2015" name="Int. J. Syst. Evol. Microbiol.">
        <title>Acinetobacter seifertii sp. nov., a member of the Acinetobacter calcoaceticus-Acinetobacter baumannii complex isolated from human clinical specimens.</title>
        <authorList>
            <person name="Nemec A."/>
            <person name="Krizova L."/>
            <person name="Maixnerova M."/>
            <person name="Sedo O."/>
            <person name="Brisse S."/>
            <person name="Higgins P.G."/>
        </authorList>
    </citation>
    <scope>NUCLEOTIDE SEQUENCE [LARGE SCALE GENOMIC DNA]</scope>
    <source>
        <strain evidence="1 2">NIPH 973</strain>
    </source>
</reference>
<accession>N8SE50</accession>
<dbReference type="HOGENOM" id="CLU_3264304_0_0_6"/>
<evidence type="ECO:0000313" key="1">
    <source>
        <dbReference type="EMBL" id="ENU44647.1"/>
    </source>
</evidence>
<sequence length="41" mass="5054">MGTSYAPKQLKIEYKFNELRKHYSNQLNFLTLIMNQRDYKK</sequence>
<gene>
    <name evidence="1" type="ORF">F985_00787</name>
</gene>
<dbReference type="EMBL" id="APOO01000005">
    <property type="protein sequence ID" value="ENU44647.1"/>
    <property type="molecule type" value="Genomic_DNA"/>
</dbReference>
<proteinExistence type="predicted"/>
<dbReference type="AlphaFoldDB" id="N8SE50"/>
<dbReference type="PATRIC" id="fig|520709.3.peg.768"/>
<reference evidence="2" key="1">
    <citation type="submission" date="2013-02" db="EMBL/GenBank/DDBJ databases">
        <title>The Genome Sequence of Acinetobacter sp. NIPH 973.</title>
        <authorList>
            <consortium name="The Broad Institute Genome Sequencing Platform"/>
            <consortium name="The Broad Institute Genome Sequencing Center for Infectious Disease"/>
            <person name="Cerqueira G."/>
            <person name="Feldgarden M."/>
            <person name="Courvalin P."/>
            <person name="Perichon B."/>
            <person name="Grillot-Courvalin C."/>
            <person name="Clermont D."/>
            <person name="Rocha E."/>
            <person name="Yoon E.-J."/>
            <person name="Nemec A."/>
            <person name="Walker B."/>
            <person name="Young S.K."/>
            <person name="Zeng Q."/>
            <person name="Gargeya S."/>
            <person name="Fitzgerald M."/>
            <person name="Haas B."/>
            <person name="Abouelleil A."/>
            <person name="Alvarado L."/>
            <person name="Arachchi H.M."/>
            <person name="Berlin A.M."/>
            <person name="Chapman S.B."/>
            <person name="Dewar J."/>
            <person name="Goldberg J."/>
            <person name="Griggs A."/>
            <person name="Gujja S."/>
            <person name="Hansen M."/>
            <person name="Howarth C."/>
            <person name="Imamovic A."/>
            <person name="Larimer J."/>
            <person name="McCowan C."/>
            <person name="Murphy C."/>
            <person name="Neiman D."/>
            <person name="Pearson M."/>
            <person name="Priest M."/>
            <person name="Roberts A."/>
            <person name="Saif S."/>
            <person name="Shea T."/>
            <person name="Sisk P."/>
            <person name="Sykes S."/>
            <person name="Wortman J."/>
            <person name="Nusbaum C."/>
            <person name="Birren B."/>
        </authorList>
    </citation>
    <scope>NUCLEOTIDE SEQUENCE [LARGE SCALE GENOMIC DNA]</scope>
    <source>
        <strain evidence="2">NIPH 973</strain>
    </source>
</reference>
<name>N8SE50_9GAMM</name>
<dbReference type="Proteomes" id="UP000013065">
    <property type="component" value="Unassembled WGS sequence"/>
</dbReference>
<protein>
    <submittedName>
        <fullName evidence="1">Uncharacterized protein</fullName>
    </submittedName>
</protein>
<evidence type="ECO:0000313" key="2">
    <source>
        <dbReference type="Proteomes" id="UP000013065"/>
    </source>
</evidence>
<organism evidence="1 2">
    <name type="scientific">Acinetobacter seifertii</name>
    <dbReference type="NCBI Taxonomy" id="1530123"/>
    <lineage>
        <taxon>Bacteria</taxon>
        <taxon>Pseudomonadati</taxon>
        <taxon>Pseudomonadota</taxon>
        <taxon>Gammaproteobacteria</taxon>
        <taxon>Moraxellales</taxon>
        <taxon>Moraxellaceae</taxon>
        <taxon>Acinetobacter</taxon>
        <taxon>Acinetobacter calcoaceticus/baumannii complex</taxon>
    </lineage>
</organism>